<dbReference type="Gene3D" id="3.30.530.20">
    <property type="match status" value="1"/>
</dbReference>
<dbReference type="InterPro" id="IPR013538">
    <property type="entry name" value="ASHA1/2-like_C"/>
</dbReference>
<dbReference type="EMBL" id="CAADHY010000005">
    <property type="protein sequence ID" value="VFR16350.1"/>
    <property type="molecule type" value="Genomic_DNA"/>
</dbReference>
<accession>A0A484NUV9</accession>
<organism evidence="3">
    <name type="scientific">plant metagenome</name>
    <dbReference type="NCBI Taxonomy" id="1297885"/>
    <lineage>
        <taxon>unclassified sequences</taxon>
        <taxon>metagenomes</taxon>
        <taxon>organismal metagenomes</taxon>
    </lineage>
</organism>
<dbReference type="SUPFAM" id="SSF55961">
    <property type="entry name" value="Bet v1-like"/>
    <property type="match status" value="1"/>
</dbReference>
<feature type="domain" description="Activator of Hsp90 ATPase homologue 1/2-like C-terminal" evidence="2">
    <location>
        <begin position="7"/>
        <end position="81"/>
    </location>
</feature>
<sequence length="87" mass="9483">MPAGSPHRIGYLELAPGRTIRYNAHFDDPNLPGVMQTTITLKEVLCGTEISIVQEGLPSVIPVEMCTLGWQASLEQLARLVTPNIPD</sequence>
<name>A0A484NUV9_9ZZZZ</name>
<evidence type="ECO:0000256" key="1">
    <source>
        <dbReference type="ARBA" id="ARBA00006817"/>
    </source>
</evidence>
<reference evidence="3" key="1">
    <citation type="submission" date="2019-03" db="EMBL/GenBank/DDBJ databases">
        <authorList>
            <person name="Danneels B."/>
        </authorList>
    </citation>
    <scope>NUCLEOTIDE SEQUENCE</scope>
</reference>
<dbReference type="Pfam" id="PF08327">
    <property type="entry name" value="AHSA1"/>
    <property type="match status" value="1"/>
</dbReference>
<proteinExistence type="inferred from homology"/>
<dbReference type="InterPro" id="IPR023393">
    <property type="entry name" value="START-like_dom_sf"/>
</dbReference>
<comment type="similarity">
    <text evidence="1">Belongs to the AHA1 family.</text>
</comment>
<gene>
    <name evidence="3" type="ORF">AMP9_1197</name>
</gene>
<evidence type="ECO:0000259" key="2">
    <source>
        <dbReference type="Pfam" id="PF08327"/>
    </source>
</evidence>
<dbReference type="AlphaFoldDB" id="A0A484NUV9"/>
<evidence type="ECO:0000313" key="3">
    <source>
        <dbReference type="EMBL" id="VFR16350.1"/>
    </source>
</evidence>
<protein>
    <submittedName>
        <fullName evidence="3">Bll3153 protein</fullName>
    </submittedName>
</protein>